<evidence type="ECO:0000313" key="13">
    <source>
        <dbReference type="Proteomes" id="UP000199475"/>
    </source>
</evidence>
<keyword evidence="2" id="KW-0813">Transport</keyword>
<evidence type="ECO:0000256" key="1">
    <source>
        <dbReference type="ARBA" id="ARBA00004429"/>
    </source>
</evidence>
<dbReference type="AlphaFoldDB" id="A0A1G9MKA5"/>
<keyword evidence="7 10" id="KW-0472">Membrane</keyword>
<name>A0A1G9MKA5_9ACTN</name>
<evidence type="ECO:0000259" key="11">
    <source>
        <dbReference type="Pfam" id="PF04290"/>
    </source>
</evidence>
<dbReference type="STRING" id="686624.SAMN04488242_2670"/>
<keyword evidence="3" id="KW-1003">Cell membrane</keyword>
<dbReference type="GO" id="GO:0022857">
    <property type="term" value="F:transmembrane transporter activity"/>
    <property type="evidence" value="ECO:0007669"/>
    <property type="project" value="TreeGrafter"/>
</dbReference>
<keyword evidence="6 10" id="KW-1133">Transmembrane helix</keyword>
<dbReference type="InterPro" id="IPR007387">
    <property type="entry name" value="TRAP_DctQ"/>
</dbReference>
<dbReference type="Proteomes" id="UP000199475">
    <property type="component" value="Unassembled WGS sequence"/>
</dbReference>
<evidence type="ECO:0000256" key="7">
    <source>
        <dbReference type="ARBA" id="ARBA00023136"/>
    </source>
</evidence>
<feature type="region of interest" description="Disordered" evidence="9">
    <location>
        <begin position="184"/>
        <end position="218"/>
    </location>
</feature>
<reference evidence="12 13" key="1">
    <citation type="submission" date="2016-10" db="EMBL/GenBank/DDBJ databases">
        <authorList>
            <person name="de Groot N.N."/>
        </authorList>
    </citation>
    <scope>NUCLEOTIDE SEQUENCE [LARGE SCALE GENOMIC DNA]</scope>
    <source>
        <strain evidence="12 13">CGMCC 1.9159</strain>
    </source>
</reference>
<evidence type="ECO:0000256" key="5">
    <source>
        <dbReference type="ARBA" id="ARBA00022692"/>
    </source>
</evidence>
<dbReference type="PANTHER" id="PTHR35011:SF2">
    <property type="entry name" value="2,3-DIKETO-L-GULONATE TRAP TRANSPORTER SMALL PERMEASE PROTEIN YIAM"/>
    <property type="match status" value="1"/>
</dbReference>
<evidence type="ECO:0000256" key="10">
    <source>
        <dbReference type="SAM" id="Phobius"/>
    </source>
</evidence>
<protein>
    <submittedName>
        <fullName evidence="12">TRAP-type C4-dicarboxylate transport system, small permease component</fullName>
    </submittedName>
</protein>
<evidence type="ECO:0000256" key="9">
    <source>
        <dbReference type="SAM" id="MobiDB-lite"/>
    </source>
</evidence>
<dbReference type="EMBL" id="FNGP01000005">
    <property type="protein sequence ID" value="SDL74337.1"/>
    <property type="molecule type" value="Genomic_DNA"/>
</dbReference>
<organism evidence="12 13">
    <name type="scientific">Tessaracoccus oleiagri</name>
    <dbReference type="NCBI Taxonomy" id="686624"/>
    <lineage>
        <taxon>Bacteria</taxon>
        <taxon>Bacillati</taxon>
        <taxon>Actinomycetota</taxon>
        <taxon>Actinomycetes</taxon>
        <taxon>Propionibacteriales</taxon>
        <taxon>Propionibacteriaceae</taxon>
        <taxon>Tessaracoccus</taxon>
    </lineage>
</organism>
<dbReference type="RefSeq" id="WP_093253113.1">
    <property type="nucleotide sequence ID" value="NZ_FNGP01000005.1"/>
</dbReference>
<evidence type="ECO:0000313" key="12">
    <source>
        <dbReference type="EMBL" id="SDL74337.1"/>
    </source>
</evidence>
<gene>
    <name evidence="12" type="ORF">SAMN04488242_2670</name>
</gene>
<feature type="transmembrane region" description="Helical" evidence="10">
    <location>
        <begin position="85"/>
        <end position="108"/>
    </location>
</feature>
<keyword evidence="4" id="KW-0997">Cell inner membrane</keyword>
<feature type="domain" description="Tripartite ATP-independent periplasmic transporters DctQ component" evidence="11">
    <location>
        <begin position="23"/>
        <end position="153"/>
    </location>
</feature>
<dbReference type="Pfam" id="PF04290">
    <property type="entry name" value="DctQ"/>
    <property type="match status" value="1"/>
</dbReference>
<dbReference type="InterPro" id="IPR055348">
    <property type="entry name" value="DctQ"/>
</dbReference>
<accession>A0A1G9MKA5</accession>
<keyword evidence="13" id="KW-1185">Reference proteome</keyword>
<evidence type="ECO:0000256" key="6">
    <source>
        <dbReference type="ARBA" id="ARBA00022989"/>
    </source>
</evidence>
<proteinExistence type="inferred from homology"/>
<dbReference type="GO" id="GO:0015740">
    <property type="term" value="P:C4-dicarboxylate transport"/>
    <property type="evidence" value="ECO:0007669"/>
    <property type="project" value="TreeGrafter"/>
</dbReference>
<keyword evidence="5 10" id="KW-0812">Transmembrane</keyword>
<comment type="subcellular location">
    <subcellularLocation>
        <location evidence="1">Cell inner membrane</location>
        <topology evidence="1">Multi-pass membrane protein</topology>
    </subcellularLocation>
</comment>
<dbReference type="PANTHER" id="PTHR35011">
    <property type="entry name" value="2,3-DIKETO-L-GULONATE TRAP TRANSPORTER SMALL PERMEASE PROTEIN YIAM"/>
    <property type="match status" value="1"/>
</dbReference>
<evidence type="ECO:0000256" key="8">
    <source>
        <dbReference type="ARBA" id="ARBA00038436"/>
    </source>
</evidence>
<dbReference type="GO" id="GO:0005886">
    <property type="term" value="C:plasma membrane"/>
    <property type="evidence" value="ECO:0007669"/>
    <property type="project" value="UniProtKB-SubCell"/>
</dbReference>
<evidence type="ECO:0000256" key="2">
    <source>
        <dbReference type="ARBA" id="ARBA00022448"/>
    </source>
</evidence>
<evidence type="ECO:0000256" key="4">
    <source>
        <dbReference type="ARBA" id="ARBA00022519"/>
    </source>
</evidence>
<feature type="transmembrane region" description="Helical" evidence="10">
    <location>
        <begin position="128"/>
        <end position="149"/>
    </location>
</feature>
<feature type="transmembrane region" description="Helical" evidence="10">
    <location>
        <begin position="47"/>
        <end position="64"/>
    </location>
</feature>
<feature type="transmembrane region" description="Helical" evidence="10">
    <location>
        <begin position="12"/>
        <end position="32"/>
    </location>
</feature>
<feature type="compositionally biased region" description="Basic and acidic residues" evidence="9">
    <location>
        <begin position="202"/>
        <end position="218"/>
    </location>
</feature>
<sequence>MTAVKKAVDKLLAVLVALLFGVLTLVVVWQVFARQVLKSAPAWTGEAANYLFVWTSMIGIAFVFGERGHMAVTFIAERVPKAARYVTAVLIQLIIIGFAVLVLILGGWRSAENAWLQNSVSLPLNIGWTYVVMPIAGVFIVFYAIIHIIEDLQGRGPLTVDDPTKALEPELPVIADETVVTMLDEGPQDTTTKLDEIEEENAERQPRRAGEADQEGGR</sequence>
<evidence type="ECO:0000256" key="3">
    <source>
        <dbReference type="ARBA" id="ARBA00022475"/>
    </source>
</evidence>
<comment type="similarity">
    <text evidence="8">Belongs to the TRAP transporter small permease family.</text>
</comment>
<dbReference type="OrthoDB" id="2085311at2"/>